<dbReference type="SUPFAM" id="SSF53822">
    <property type="entry name" value="Periplasmic binding protein-like I"/>
    <property type="match status" value="1"/>
</dbReference>
<accession>A0A1M4WSN8</accession>
<evidence type="ECO:0000256" key="3">
    <source>
        <dbReference type="ARBA" id="ARBA00023163"/>
    </source>
</evidence>
<evidence type="ECO:0000313" key="5">
    <source>
        <dbReference type="EMBL" id="SHE84002.1"/>
    </source>
</evidence>
<dbReference type="AlphaFoldDB" id="A0A1M4WSN8"/>
<dbReference type="STRING" id="1121881.SAMN02745225_01770"/>
<dbReference type="GO" id="GO:0000976">
    <property type="term" value="F:transcription cis-regulatory region binding"/>
    <property type="evidence" value="ECO:0007669"/>
    <property type="project" value="TreeGrafter"/>
</dbReference>
<dbReference type="Gene3D" id="3.40.50.2300">
    <property type="match status" value="2"/>
</dbReference>
<keyword evidence="2" id="KW-0238">DNA-binding</keyword>
<dbReference type="InterPro" id="IPR046335">
    <property type="entry name" value="LacI/GalR-like_sensor"/>
</dbReference>
<gene>
    <name evidence="5" type="ORF">SAMN02745225_01770</name>
</gene>
<dbReference type="Proteomes" id="UP000184295">
    <property type="component" value="Unassembled WGS sequence"/>
</dbReference>
<evidence type="ECO:0000259" key="4">
    <source>
        <dbReference type="Pfam" id="PF13377"/>
    </source>
</evidence>
<keyword evidence="6" id="KW-1185">Reference proteome</keyword>
<protein>
    <submittedName>
        <fullName evidence="5">Substrate-binding protein-like domain-containing protein</fullName>
    </submittedName>
</protein>
<dbReference type="PANTHER" id="PTHR30146:SF109">
    <property type="entry name" value="HTH-TYPE TRANSCRIPTIONAL REGULATOR GALS"/>
    <property type="match status" value="1"/>
</dbReference>
<dbReference type="GO" id="GO:0003700">
    <property type="term" value="F:DNA-binding transcription factor activity"/>
    <property type="evidence" value="ECO:0007669"/>
    <property type="project" value="TreeGrafter"/>
</dbReference>
<evidence type="ECO:0000256" key="1">
    <source>
        <dbReference type="ARBA" id="ARBA00023015"/>
    </source>
</evidence>
<sequence>MDRQATSKEICSVTVNDVEGGTMALDHLIGRGHERILFINGPLNICQCHDRRVGVLASIERHRLSYQEIQLTELFVPSLTLNFRESTAQTISAEFKLREFTAIVCANDLLALGVIRACSKQGIAIPKDIVLVGYDDITFASMVSPSLTSVRQPQHELGYRAAKLLLEELHDGSHRYRQIRFSPSIVPREST</sequence>
<keyword evidence="1" id="KW-0805">Transcription regulation</keyword>
<evidence type="ECO:0000256" key="2">
    <source>
        <dbReference type="ARBA" id="ARBA00023125"/>
    </source>
</evidence>
<dbReference type="Pfam" id="PF13377">
    <property type="entry name" value="Peripla_BP_3"/>
    <property type="match status" value="1"/>
</dbReference>
<keyword evidence="3" id="KW-0804">Transcription</keyword>
<name>A0A1M4WSN8_9ACTN</name>
<proteinExistence type="predicted"/>
<reference evidence="6" key="1">
    <citation type="submission" date="2016-11" db="EMBL/GenBank/DDBJ databases">
        <authorList>
            <person name="Varghese N."/>
            <person name="Submissions S."/>
        </authorList>
    </citation>
    <scope>NUCLEOTIDE SEQUENCE [LARGE SCALE GENOMIC DNA]</scope>
    <source>
        <strain evidence="6">DSM 19514</strain>
    </source>
</reference>
<dbReference type="EMBL" id="FQUL01000028">
    <property type="protein sequence ID" value="SHE84002.1"/>
    <property type="molecule type" value="Genomic_DNA"/>
</dbReference>
<dbReference type="InterPro" id="IPR028082">
    <property type="entry name" value="Peripla_BP_I"/>
</dbReference>
<evidence type="ECO:0000313" key="6">
    <source>
        <dbReference type="Proteomes" id="UP000184295"/>
    </source>
</evidence>
<organism evidence="5 6">
    <name type="scientific">Ferrithrix thermotolerans DSM 19514</name>
    <dbReference type="NCBI Taxonomy" id="1121881"/>
    <lineage>
        <taxon>Bacteria</taxon>
        <taxon>Bacillati</taxon>
        <taxon>Actinomycetota</taxon>
        <taxon>Acidimicrobiia</taxon>
        <taxon>Acidimicrobiales</taxon>
        <taxon>Acidimicrobiaceae</taxon>
        <taxon>Ferrithrix</taxon>
    </lineage>
</organism>
<dbReference type="PANTHER" id="PTHR30146">
    <property type="entry name" value="LACI-RELATED TRANSCRIPTIONAL REPRESSOR"/>
    <property type="match status" value="1"/>
</dbReference>
<feature type="domain" description="Transcriptional regulator LacI/GalR-like sensor" evidence="4">
    <location>
        <begin position="26"/>
        <end position="191"/>
    </location>
</feature>